<organism evidence="1 2">
    <name type="scientific">Candidatus Falkowbacteria bacterium CG10_big_fil_rev_8_21_14_0_10_39_11</name>
    <dbReference type="NCBI Taxonomy" id="1974565"/>
    <lineage>
        <taxon>Bacteria</taxon>
        <taxon>Candidatus Falkowiibacteriota</taxon>
    </lineage>
</organism>
<gene>
    <name evidence="1" type="ORF">COT97_02785</name>
</gene>
<dbReference type="EMBL" id="PFAP01000016">
    <property type="protein sequence ID" value="PIR94179.1"/>
    <property type="molecule type" value="Genomic_DNA"/>
</dbReference>
<dbReference type="AlphaFoldDB" id="A0A2H0V6Y8"/>
<reference evidence="2" key="1">
    <citation type="submission" date="2017-09" db="EMBL/GenBank/DDBJ databases">
        <title>Depth-based differentiation of microbial function through sediment-hosted aquifers and enrichment of novel symbionts in the deep terrestrial subsurface.</title>
        <authorList>
            <person name="Probst A.J."/>
            <person name="Ladd B."/>
            <person name="Jarett J.K."/>
            <person name="Geller-Mcgrath D.E."/>
            <person name="Sieber C.M.K."/>
            <person name="Emerson J.B."/>
            <person name="Anantharaman K."/>
            <person name="Thomas B.C."/>
            <person name="Malmstrom R."/>
            <person name="Stieglmeier M."/>
            <person name="Klingl A."/>
            <person name="Woyke T."/>
            <person name="Ryan C.M."/>
            <person name="Banfield J.F."/>
        </authorList>
    </citation>
    <scope>NUCLEOTIDE SEQUENCE [LARGE SCALE GENOMIC DNA]</scope>
</reference>
<sequence>MSIPTIMTATYIALDWNRNEKNYKLTARFEDGFFGSMTISETSDPILFTIIKQLAGGAKPHYNSSNQDYVSFSCSSYPLITQA</sequence>
<accession>A0A2H0V6Y8</accession>
<evidence type="ECO:0000313" key="1">
    <source>
        <dbReference type="EMBL" id="PIR94179.1"/>
    </source>
</evidence>
<protein>
    <submittedName>
        <fullName evidence="1">Uncharacterized protein</fullName>
    </submittedName>
</protein>
<name>A0A2H0V6Y8_9BACT</name>
<evidence type="ECO:0000313" key="2">
    <source>
        <dbReference type="Proteomes" id="UP000229901"/>
    </source>
</evidence>
<comment type="caution">
    <text evidence="1">The sequence shown here is derived from an EMBL/GenBank/DDBJ whole genome shotgun (WGS) entry which is preliminary data.</text>
</comment>
<proteinExistence type="predicted"/>
<dbReference type="Proteomes" id="UP000229901">
    <property type="component" value="Unassembled WGS sequence"/>
</dbReference>